<accession>A0A7C3UQW5</accession>
<dbReference type="InterPro" id="IPR002696">
    <property type="entry name" value="Membr_insert_effic_factor_YidD"/>
</dbReference>
<dbReference type="HAMAP" id="MF_00386">
    <property type="entry name" value="UPF0161_YidD"/>
    <property type="match status" value="1"/>
</dbReference>
<keyword evidence="1" id="KW-1003">Cell membrane</keyword>
<dbReference type="NCBIfam" id="TIGR00278">
    <property type="entry name" value="membrane protein insertion efficiency factor YidD"/>
    <property type="match status" value="1"/>
</dbReference>
<dbReference type="SMART" id="SM01234">
    <property type="entry name" value="Haemolytic"/>
    <property type="match status" value="1"/>
</dbReference>
<gene>
    <name evidence="2" type="primary">yidD</name>
    <name evidence="2" type="ORF">ENX07_04385</name>
</gene>
<name>A0A7C3UQW5_UNCW3</name>
<reference evidence="2" key="1">
    <citation type="journal article" date="2020" name="mSystems">
        <title>Genome- and Community-Level Interaction Insights into Carbon Utilization and Element Cycling Functions of Hydrothermarchaeota in Hydrothermal Sediment.</title>
        <authorList>
            <person name="Zhou Z."/>
            <person name="Liu Y."/>
            <person name="Xu W."/>
            <person name="Pan J."/>
            <person name="Luo Z.H."/>
            <person name="Li M."/>
        </authorList>
    </citation>
    <scope>NUCLEOTIDE SEQUENCE [LARGE SCALE GENOMIC DNA]</scope>
    <source>
        <strain evidence="2">SpSt-906</strain>
    </source>
</reference>
<dbReference type="GO" id="GO:0005886">
    <property type="term" value="C:plasma membrane"/>
    <property type="evidence" value="ECO:0007669"/>
    <property type="project" value="UniProtKB-SubCell"/>
</dbReference>
<dbReference type="EMBL" id="DTMQ01000029">
    <property type="protein sequence ID" value="HGE99290.1"/>
    <property type="molecule type" value="Genomic_DNA"/>
</dbReference>
<dbReference type="PANTHER" id="PTHR33383">
    <property type="entry name" value="MEMBRANE PROTEIN INSERTION EFFICIENCY FACTOR-RELATED"/>
    <property type="match status" value="1"/>
</dbReference>
<dbReference type="Pfam" id="PF01809">
    <property type="entry name" value="YidD"/>
    <property type="match status" value="1"/>
</dbReference>
<keyword evidence="1" id="KW-0472">Membrane</keyword>
<dbReference type="PANTHER" id="PTHR33383:SF1">
    <property type="entry name" value="MEMBRANE PROTEIN INSERTION EFFICIENCY FACTOR-RELATED"/>
    <property type="match status" value="1"/>
</dbReference>
<comment type="similarity">
    <text evidence="1">Belongs to the UPF0161 family.</text>
</comment>
<dbReference type="AlphaFoldDB" id="A0A7C3UQW5"/>
<comment type="function">
    <text evidence="1">Could be involved in insertion of integral membrane proteins into the membrane.</text>
</comment>
<protein>
    <recommendedName>
        <fullName evidence="1">Putative membrane protein insertion efficiency factor</fullName>
    </recommendedName>
</protein>
<comment type="caution">
    <text evidence="2">The sequence shown here is derived from an EMBL/GenBank/DDBJ whole genome shotgun (WGS) entry which is preliminary data.</text>
</comment>
<comment type="subcellular location">
    <subcellularLocation>
        <location evidence="1">Cell membrane</location>
        <topology evidence="1">Peripheral membrane protein</topology>
        <orientation evidence="1">Cytoplasmic side</orientation>
    </subcellularLocation>
</comment>
<evidence type="ECO:0000256" key="1">
    <source>
        <dbReference type="HAMAP-Rule" id="MF_00386"/>
    </source>
</evidence>
<evidence type="ECO:0000313" key="2">
    <source>
        <dbReference type="EMBL" id="HGE99290.1"/>
    </source>
</evidence>
<organism evidence="2">
    <name type="scientific">candidate division WOR-3 bacterium</name>
    <dbReference type="NCBI Taxonomy" id="2052148"/>
    <lineage>
        <taxon>Bacteria</taxon>
        <taxon>Bacteria division WOR-3</taxon>
    </lineage>
</organism>
<sequence>MPKLAEMTLSFLRFYQKVISPLLPPTCRFYPSCSEYSILAIKRYGIIRGTFLALLRLIRCHPFSPGGVDFPEEMYQRIWKT</sequence>
<proteinExistence type="inferred from homology"/>